<organism evidence="2 3">
    <name type="scientific">Legionella clemsonensis</name>
    <dbReference type="NCBI Taxonomy" id="1867846"/>
    <lineage>
        <taxon>Bacteria</taxon>
        <taxon>Pseudomonadati</taxon>
        <taxon>Pseudomonadota</taxon>
        <taxon>Gammaproteobacteria</taxon>
        <taxon>Legionellales</taxon>
        <taxon>Legionellaceae</taxon>
        <taxon>Legionella</taxon>
    </lineage>
</organism>
<dbReference type="Pfam" id="PF00665">
    <property type="entry name" value="rve"/>
    <property type="match status" value="1"/>
</dbReference>
<dbReference type="SUPFAM" id="SSF53098">
    <property type="entry name" value="Ribonuclease H-like"/>
    <property type="match status" value="1"/>
</dbReference>
<dbReference type="EMBL" id="CP016397">
    <property type="protein sequence ID" value="ASQ44713.1"/>
    <property type="molecule type" value="Genomic_DNA"/>
</dbReference>
<dbReference type="Gene3D" id="3.30.420.10">
    <property type="entry name" value="Ribonuclease H-like superfamily/Ribonuclease H"/>
    <property type="match status" value="1"/>
</dbReference>
<feature type="domain" description="Integrase catalytic" evidence="1">
    <location>
        <begin position="1"/>
        <end position="135"/>
    </location>
</feature>
<dbReference type="AlphaFoldDB" id="A0A222NYP6"/>
<keyword evidence="3" id="KW-1185">Reference proteome</keyword>
<sequence>MDLFNRKIVGWSMGTRLVTSLIEGALIMAIHRNNPPNGVIHHSDRGSQYCSNAYQSLLKKHGFICSMSGSGNCYDNAVMESFYHTLKVEMIYGEQSKTRKDAQLALFDYIEVFYNRQRIHSTLGFQTTNDFRLVA</sequence>
<gene>
    <name evidence="2" type="ORF">clem_00735</name>
</gene>
<evidence type="ECO:0000313" key="3">
    <source>
        <dbReference type="Proteomes" id="UP000201728"/>
    </source>
</evidence>
<evidence type="ECO:0000259" key="1">
    <source>
        <dbReference type="PROSITE" id="PS50994"/>
    </source>
</evidence>
<accession>A0A222NYP6</accession>
<dbReference type="GO" id="GO:0003676">
    <property type="term" value="F:nucleic acid binding"/>
    <property type="evidence" value="ECO:0007669"/>
    <property type="project" value="InterPro"/>
</dbReference>
<dbReference type="InterPro" id="IPR050900">
    <property type="entry name" value="Transposase_IS3/IS150/IS904"/>
</dbReference>
<proteinExistence type="predicted"/>
<name>A0A222NYP6_9GAMM</name>
<dbReference type="PANTHER" id="PTHR46889">
    <property type="entry name" value="TRANSPOSASE INSF FOR INSERTION SEQUENCE IS3B-RELATED"/>
    <property type="match status" value="1"/>
</dbReference>
<dbReference type="PROSITE" id="PS50994">
    <property type="entry name" value="INTEGRASE"/>
    <property type="match status" value="1"/>
</dbReference>
<dbReference type="InterPro" id="IPR036397">
    <property type="entry name" value="RNaseH_sf"/>
</dbReference>
<dbReference type="InterPro" id="IPR001584">
    <property type="entry name" value="Integrase_cat-core"/>
</dbReference>
<protein>
    <submittedName>
        <fullName evidence="2">Integrase core domain protein</fullName>
    </submittedName>
</protein>
<evidence type="ECO:0000313" key="2">
    <source>
        <dbReference type="EMBL" id="ASQ44713.1"/>
    </source>
</evidence>
<dbReference type="GO" id="GO:0015074">
    <property type="term" value="P:DNA integration"/>
    <property type="evidence" value="ECO:0007669"/>
    <property type="project" value="InterPro"/>
</dbReference>
<reference evidence="3" key="1">
    <citation type="submission" date="2016-07" db="EMBL/GenBank/DDBJ databases">
        <authorList>
            <person name="Florea S."/>
            <person name="Webb J.S."/>
            <person name="Jaromczyk J."/>
            <person name="Schardl C.L."/>
        </authorList>
    </citation>
    <scope>NUCLEOTIDE SEQUENCE [LARGE SCALE GENOMIC DNA]</scope>
    <source>
        <strain evidence="3">CDC-D5610</strain>
    </source>
</reference>
<dbReference type="Pfam" id="PF13333">
    <property type="entry name" value="rve_2"/>
    <property type="match status" value="1"/>
</dbReference>
<dbReference type="KEGG" id="lcd:clem_00735"/>
<dbReference type="InterPro" id="IPR012337">
    <property type="entry name" value="RNaseH-like_sf"/>
</dbReference>
<dbReference type="PANTHER" id="PTHR46889:SF4">
    <property type="entry name" value="TRANSPOSASE INSO FOR INSERTION SEQUENCE ELEMENT IS911B-RELATED"/>
    <property type="match status" value="1"/>
</dbReference>
<dbReference type="InterPro" id="IPR048020">
    <property type="entry name" value="Transpos_IS3"/>
</dbReference>
<dbReference type="NCBIfam" id="NF033516">
    <property type="entry name" value="transpos_IS3"/>
    <property type="match status" value="1"/>
</dbReference>
<dbReference type="Proteomes" id="UP000201728">
    <property type="component" value="Chromosome"/>
</dbReference>